<accession>A0A0R3UB13</accession>
<evidence type="ECO:0000313" key="2">
    <source>
        <dbReference type="Proteomes" id="UP000267029"/>
    </source>
</evidence>
<reference evidence="3" key="1">
    <citation type="submission" date="2017-02" db="UniProtKB">
        <authorList>
            <consortium name="WormBaseParasite"/>
        </authorList>
    </citation>
    <scope>IDENTIFICATION</scope>
</reference>
<dbReference type="Proteomes" id="UP000267029">
    <property type="component" value="Unassembled WGS sequence"/>
</dbReference>
<evidence type="ECO:0000313" key="3">
    <source>
        <dbReference type="WBParaSite" id="MCOS_0000411101-mRNA-1"/>
    </source>
</evidence>
<proteinExistence type="predicted"/>
<reference evidence="1 2" key="2">
    <citation type="submission" date="2018-10" db="EMBL/GenBank/DDBJ databases">
        <authorList>
            <consortium name="Pathogen Informatics"/>
        </authorList>
    </citation>
    <scope>NUCLEOTIDE SEQUENCE [LARGE SCALE GENOMIC DNA]</scope>
</reference>
<name>A0A0R3UB13_MESCO</name>
<dbReference type="OrthoDB" id="5673at2759"/>
<dbReference type="WBParaSite" id="MCOS_0000411101-mRNA-1">
    <property type="protein sequence ID" value="MCOS_0000411101-mRNA-1"/>
    <property type="gene ID" value="MCOS_0000411101"/>
</dbReference>
<sequence>MVFYFHNGERFATPSLTAKRSVDSAIDEKRWGTVPWFHEVDRAEVTGRVSAGLLVILTSHARRSVKQKSAPSPSL</sequence>
<dbReference type="EMBL" id="UXSR01001289">
    <property type="protein sequence ID" value="VDD78109.1"/>
    <property type="molecule type" value="Genomic_DNA"/>
</dbReference>
<keyword evidence="2" id="KW-1185">Reference proteome</keyword>
<gene>
    <name evidence="1" type="ORF">MCOS_LOCUS4112</name>
</gene>
<evidence type="ECO:0000313" key="1">
    <source>
        <dbReference type="EMBL" id="VDD78109.1"/>
    </source>
</evidence>
<dbReference type="AlphaFoldDB" id="A0A0R3UB13"/>
<protein>
    <submittedName>
        <fullName evidence="3">Sialidase</fullName>
    </submittedName>
</protein>
<organism evidence="3">
    <name type="scientific">Mesocestoides corti</name>
    <name type="common">Flatworm</name>
    <dbReference type="NCBI Taxonomy" id="53468"/>
    <lineage>
        <taxon>Eukaryota</taxon>
        <taxon>Metazoa</taxon>
        <taxon>Spiralia</taxon>
        <taxon>Lophotrochozoa</taxon>
        <taxon>Platyhelminthes</taxon>
        <taxon>Cestoda</taxon>
        <taxon>Eucestoda</taxon>
        <taxon>Cyclophyllidea</taxon>
        <taxon>Mesocestoididae</taxon>
        <taxon>Mesocestoides</taxon>
    </lineage>
</organism>